<dbReference type="PROSITE" id="PS50110">
    <property type="entry name" value="RESPONSE_REGULATORY"/>
    <property type="match status" value="1"/>
</dbReference>
<evidence type="ECO:0000256" key="3">
    <source>
        <dbReference type="ARBA" id="ARBA00012438"/>
    </source>
</evidence>
<accession>A0A842HZZ8</accession>
<dbReference type="PRINTS" id="PR00344">
    <property type="entry name" value="BCTRLSENSOR"/>
</dbReference>
<dbReference type="Pfam" id="PF02518">
    <property type="entry name" value="HATPase_c"/>
    <property type="match status" value="1"/>
</dbReference>
<dbReference type="PANTHER" id="PTHR43065:SF49">
    <property type="entry name" value="HISTIDINE KINASE"/>
    <property type="match status" value="1"/>
</dbReference>
<comment type="caution">
    <text evidence="13">The sequence shown here is derived from an EMBL/GenBank/DDBJ whole genome shotgun (WGS) entry which is preliminary data.</text>
</comment>
<dbReference type="InterPro" id="IPR036890">
    <property type="entry name" value="HATPase_C_sf"/>
</dbReference>
<dbReference type="PROSITE" id="PS50839">
    <property type="entry name" value="CHASE"/>
    <property type="match status" value="1"/>
</dbReference>
<protein>
    <recommendedName>
        <fullName evidence="3">histidine kinase</fullName>
        <ecNumber evidence="3">2.7.13.3</ecNumber>
    </recommendedName>
</protein>
<evidence type="ECO:0000256" key="7">
    <source>
        <dbReference type="ARBA" id="ARBA00023136"/>
    </source>
</evidence>
<dbReference type="InterPro" id="IPR003661">
    <property type="entry name" value="HisK_dim/P_dom"/>
</dbReference>
<dbReference type="PANTHER" id="PTHR43065">
    <property type="entry name" value="SENSOR HISTIDINE KINASE"/>
    <property type="match status" value="1"/>
</dbReference>
<evidence type="ECO:0000256" key="8">
    <source>
        <dbReference type="PROSITE-ProRule" id="PRU00169"/>
    </source>
</evidence>
<evidence type="ECO:0000259" key="11">
    <source>
        <dbReference type="PROSITE" id="PS50110"/>
    </source>
</evidence>
<feature type="modified residue" description="4-aspartylphosphate" evidence="8">
    <location>
        <position position="673"/>
    </location>
</feature>
<evidence type="ECO:0000256" key="5">
    <source>
        <dbReference type="ARBA" id="ARBA00022692"/>
    </source>
</evidence>
<feature type="transmembrane region" description="Helical" evidence="9">
    <location>
        <begin position="7"/>
        <end position="29"/>
    </location>
</feature>
<dbReference type="SUPFAM" id="SSF52172">
    <property type="entry name" value="CheY-like"/>
    <property type="match status" value="1"/>
</dbReference>
<feature type="domain" description="CHASE" evidence="12">
    <location>
        <begin position="137"/>
        <end position="284"/>
    </location>
</feature>
<dbReference type="GO" id="GO:0016020">
    <property type="term" value="C:membrane"/>
    <property type="evidence" value="ECO:0007669"/>
    <property type="project" value="UniProtKB-SubCell"/>
</dbReference>
<keyword evidence="5 9" id="KW-0812">Transmembrane</keyword>
<dbReference type="Proteomes" id="UP000564378">
    <property type="component" value="Unassembled WGS sequence"/>
</dbReference>
<keyword evidence="14" id="KW-1185">Reference proteome</keyword>
<dbReference type="PROSITE" id="PS50109">
    <property type="entry name" value="HIS_KIN"/>
    <property type="match status" value="1"/>
</dbReference>
<gene>
    <name evidence="13" type="ORF">H6P80_12585</name>
</gene>
<proteinExistence type="predicted"/>
<dbReference type="InterPro" id="IPR036097">
    <property type="entry name" value="HisK_dim/P_sf"/>
</dbReference>
<dbReference type="AlphaFoldDB" id="A0A842HZZ8"/>
<evidence type="ECO:0000313" key="14">
    <source>
        <dbReference type="Proteomes" id="UP000564378"/>
    </source>
</evidence>
<dbReference type="Pfam" id="PF00072">
    <property type="entry name" value="Response_reg"/>
    <property type="match status" value="1"/>
</dbReference>
<evidence type="ECO:0000256" key="6">
    <source>
        <dbReference type="ARBA" id="ARBA00022989"/>
    </source>
</evidence>
<dbReference type="SUPFAM" id="SSF47384">
    <property type="entry name" value="Homodimeric domain of signal transducing histidine kinase"/>
    <property type="match status" value="1"/>
</dbReference>
<evidence type="ECO:0000256" key="4">
    <source>
        <dbReference type="ARBA" id="ARBA00022553"/>
    </source>
</evidence>
<dbReference type="GO" id="GO:0000155">
    <property type="term" value="F:phosphorelay sensor kinase activity"/>
    <property type="evidence" value="ECO:0007669"/>
    <property type="project" value="InterPro"/>
</dbReference>
<keyword evidence="7 9" id="KW-0472">Membrane</keyword>
<name>A0A842HZZ8_9SPHN</name>
<dbReference type="SMART" id="SM01079">
    <property type="entry name" value="CHASE"/>
    <property type="match status" value="1"/>
</dbReference>
<dbReference type="Gene3D" id="3.30.450.350">
    <property type="entry name" value="CHASE domain"/>
    <property type="match status" value="1"/>
</dbReference>
<dbReference type="EC" id="2.7.13.3" evidence="3"/>
<evidence type="ECO:0000256" key="9">
    <source>
        <dbReference type="SAM" id="Phobius"/>
    </source>
</evidence>
<dbReference type="InterPro" id="IPR003594">
    <property type="entry name" value="HATPase_dom"/>
</dbReference>
<evidence type="ECO:0000256" key="1">
    <source>
        <dbReference type="ARBA" id="ARBA00000085"/>
    </source>
</evidence>
<dbReference type="SMART" id="SM00388">
    <property type="entry name" value="HisKA"/>
    <property type="match status" value="1"/>
</dbReference>
<dbReference type="Pfam" id="PF00512">
    <property type="entry name" value="HisKA"/>
    <property type="match status" value="1"/>
</dbReference>
<dbReference type="InterPro" id="IPR011006">
    <property type="entry name" value="CheY-like_superfamily"/>
</dbReference>
<reference evidence="13 14" key="1">
    <citation type="submission" date="2020-08" db="EMBL/GenBank/DDBJ databases">
        <title>Draft genome sequence of Parasphingopyxis sp. GrpM-11.</title>
        <authorList>
            <person name="Oh J."/>
            <person name="Roh D.-H."/>
        </authorList>
    </citation>
    <scope>NUCLEOTIDE SEQUENCE [LARGE SCALE GENOMIC DNA]</scope>
    <source>
        <strain evidence="13 14">GrpM-11</strain>
    </source>
</reference>
<dbReference type="InterPro" id="IPR042240">
    <property type="entry name" value="CHASE_sf"/>
</dbReference>
<comment type="subcellular location">
    <subcellularLocation>
        <location evidence="2">Membrane</location>
    </subcellularLocation>
</comment>
<keyword evidence="6 9" id="KW-1133">Transmembrane helix</keyword>
<dbReference type="Gene3D" id="3.30.565.10">
    <property type="entry name" value="Histidine kinase-like ATPase, C-terminal domain"/>
    <property type="match status" value="1"/>
</dbReference>
<dbReference type="Pfam" id="PF03924">
    <property type="entry name" value="CHASE"/>
    <property type="match status" value="1"/>
</dbReference>
<comment type="catalytic activity">
    <reaction evidence="1">
        <text>ATP + protein L-histidine = ADP + protein N-phospho-L-histidine.</text>
        <dbReference type="EC" id="2.7.13.3"/>
    </reaction>
</comment>
<dbReference type="SUPFAM" id="SSF55874">
    <property type="entry name" value="ATPase domain of HSP90 chaperone/DNA topoisomerase II/histidine kinase"/>
    <property type="match status" value="1"/>
</dbReference>
<dbReference type="Gene3D" id="3.40.50.2300">
    <property type="match status" value="1"/>
</dbReference>
<dbReference type="CDD" id="cd00082">
    <property type="entry name" value="HisKA"/>
    <property type="match status" value="1"/>
</dbReference>
<feature type="domain" description="Histidine kinase" evidence="10">
    <location>
        <begin position="375"/>
        <end position="596"/>
    </location>
</feature>
<dbReference type="InterPro" id="IPR001789">
    <property type="entry name" value="Sig_transdc_resp-reg_receiver"/>
</dbReference>
<dbReference type="SMART" id="SM00387">
    <property type="entry name" value="HATPase_c"/>
    <property type="match status" value="1"/>
</dbReference>
<evidence type="ECO:0000259" key="10">
    <source>
        <dbReference type="PROSITE" id="PS50109"/>
    </source>
</evidence>
<dbReference type="InterPro" id="IPR004358">
    <property type="entry name" value="Sig_transdc_His_kin-like_C"/>
</dbReference>
<evidence type="ECO:0000259" key="12">
    <source>
        <dbReference type="PROSITE" id="PS50839"/>
    </source>
</evidence>
<evidence type="ECO:0000256" key="2">
    <source>
        <dbReference type="ARBA" id="ARBA00004370"/>
    </source>
</evidence>
<dbReference type="RefSeq" id="WP_185801709.1">
    <property type="nucleotide sequence ID" value="NZ_JACJVJ010000002.1"/>
</dbReference>
<dbReference type="Gene3D" id="1.10.287.130">
    <property type="match status" value="1"/>
</dbReference>
<feature type="domain" description="Response regulatory" evidence="11">
    <location>
        <begin position="623"/>
        <end position="738"/>
    </location>
</feature>
<dbReference type="InterPro" id="IPR006189">
    <property type="entry name" value="CHASE_dom"/>
</dbReference>
<evidence type="ECO:0000313" key="13">
    <source>
        <dbReference type="EMBL" id="MBC2778455.1"/>
    </source>
</evidence>
<organism evidence="13 14">
    <name type="scientific">Parasphingopyxis marina</name>
    <dbReference type="NCBI Taxonomy" id="2761622"/>
    <lineage>
        <taxon>Bacteria</taxon>
        <taxon>Pseudomonadati</taxon>
        <taxon>Pseudomonadota</taxon>
        <taxon>Alphaproteobacteria</taxon>
        <taxon>Sphingomonadales</taxon>
        <taxon>Sphingomonadaceae</taxon>
        <taxon>Parasphingopyxis</taxon>
    </lineage>
</organism>
<dbReference type="SMART" id="SM00448">
    <property type="entry name" value="REC"/>
    <property type="match status" value="1"/>
</dbReference>
<dbReference type="InterPro" id="IPR005467">
    <property type="entry name" value="His_kinase_dom"/>
</dbReference>
<sequence length="759" mass="82920">MNLSLHRAFPVGVFAVGLIVSALIAFQIANFTDDRLEERFAHSADMAVTSVENRIDMQMTLLRGTAGLFHSSDSVTAQDFETFVDWLDLEHNYPGVLGVGFAAAAPDRETLSALAAERQPDRAIANEAWPLGDRAAYSTILYLEPQNVRNAEAIGFDMMSEETRRAAMMRAARTGETIMSGRVELVQEIDSEKQPGFLIYTPLYSDDTAARTGTPYGWVYSPLRAHDMFREVFPENAHADLAVSIYDGPVAPENLLFRSSQETGDRRYRRITTLTLAGHEWTIEAVALPSFAQSTTSFLPWVVGFGGALVALLLAILFDQQVRAAARIEEKVSQRTAELNAANTRLHEEVAARAKAETEVMQMQRMESLGQLTGGIAHDFNNMLAVVMGNLELARLNVSNPERLEKLIHRATIGALRASDLTQRLLAFARRQPLTPSKVDVNALVGEMSEMLERTIGKRVNFSTELADDLWPTLVDGNQLENALLNLVINARDAMEDGDALVIRTANGQHRIAENGQNGDLAECVCISVYDSGAGMTEEVREQALEPFFTTKAIGKGTGLGLSQVFGFARQSGGDLEIDTEEGKGTTIRIFLPRLQGAQAGDTDEAGEGPAEDAVARGLQQEVVLVVDDEEEVRTMTVEMLRELGYSVVAASGGEEALRRLASHPEIRVVLTDIVMPEMNGNEFASHALSAVPDLKFVFVSGYDNPAEPVERLENGVIARLRKPFGRDVLARAIRTAFDQNADVAWPAPDNGSAKANTA</sequence>
<dbReference type="EMBL" id="JACJVJ010000002">
    <property type="protein sequence ID" value="MBC2778455.1"/>
    <property type="molecule type" value="Genomic_DNA"/>
</dbReference>
<keyword evidence="4 8" id="KW-0597">Phosphoprotein</keyword>